<evidence type="ECO:0000313" key="2">
    <source>
        <dbReference type="EMBL" id="GES28833.1"/>
    </source>
</evidence>
<dbReference type="Pfam" id="PF00144">
    <property type="entry name" value="Beta-lactamase"/>
    <property type="match status" value="1"/>
</dbReference>
<dbReference type="AlphaFoldDB" id="A0A5J4L484"/>
<dbReference type="InterPro" id="IPR012338">
    <property type="entry name" value="Beta-lactam/transpept-like"/>
</dbReference>
<accession>A0A5J4L484</accession>
<organism evidence="2 3">
    <name type="scientific">Streptomyces angustmyceticus</name>
    <dbReference type="NCBI Taxonomy" id="285578"/>
    <lineage>
        <taxon>Bacteria</taxon>
        <taxon>Bacillati</taxon>
        <taxon>Actinomycetota</taxon>
        <taxon>Actinomycetes</taxon>
        <taxon>Kitasatosporales</taxon>
        <taxon>Streptomycetaceae</taxon>
        <taxon>Streptomyces</taxon>
    </lineage>
</organism>
<evidence type="ECO:0000313" key="3">
    <source>
        <dbReference type="Proteomes" id="UP000325598"/>
    </source>
</evidence>
<dbReference type="SUPFAM" id="SSF56601">
    <property type="entry name" value="beta-lactamase/transpeptidase-like"/>
    <property type="match status" value="1"/>
</dbReference>
<sequence length="191" mass="20667">MVIDHLQAHPDESFTAVRISRIIDKPSGAIANALSRLISLGVAEQVSEMDDATGVHLRGAAHDFSVRLLGGICGIAGAFSVLADLAAFLRHMLVPAAASEQPGFGANWVERSLQIHTGELTPERGLFWHPAPSTVPATDDVWVHYGFTGTGMWISPSKGRWAILLTNKLYYTRDRDPLTAIRNAFCTAAFS</sequence>
<dbReference type="OrthoDB" id="9809635at2"/>
<dbReference type="Gene3D" id="3.40.710.10">
    <property type="entry name" value="DD-peptidase/beta-lactamase superfamily"/>
    <property type="match status" value="1"/>
</dbReference>
<dbReference type="InterPro" id="IPR001466">
    <property type="entry name" value="Beta-lactam-related"/>
</dbReference>
<keyword evidence="3" id="KW-1185">Reference proteome</keyword>
<dbReference type="Proteomes" id="UP000325598">
    <property type="component" value="Unassembled WGS sequence"/>
</dbReference>
<evidence type="ECO:0000259" key="1">
    <source>
        <dbReference type="Pfam" id="PF00144"/>
    </source>
</evidence>
<comment type="caution">
    <text evidence="2">The sequence shown here is derived from an EMBL/GenBank/DDBJ whole genome shotgun (WGS) entry which is preliminary data.</text>
</comment>
<name>A0A5J4L484_9ACTN</name>
<gene>
    <name evidence="2" type="ORF">San01_13200</name>
</gene>
<reference evidence="2 3" key="1">
    <citation type="submission" date="2019-10" db="EMBL/GenBank/DDBJ databases">
        <title>Whole genome shotgun sequence of Streptomyces angustmyceticus NBRC 3934.</title>
        <authorList>
            <person name="Hosoyama A."/>
            <person name="Ichikawa N."/>
            <person name="Kimura A."/>
            <person name="Kitahashi Y."/>
            <person name="Komaki H."/>
            <person name="Uohara A."/>
        </authorList>
    </citation>
    <scope>NUCLEOTIDE SEQUENCE [LARGE SCALE GENOMIC DNA]</scope>
    <source>
        <strain evidence="2 3">NBRC 3934</strain>
    </source>
</reference>
<protein>
    <recommendedName>
        <fullName evidence="1">Beta-lactamase-related domain-containing protein</fullName>
    </recommendedName>
</protein>
<feature type="domain" description="Beta-lactamase-related" evidence="1">
    <location>
        <begin position="62"/>
        <end position="177"/>
    </location>
</feature>
<dbReference type="EMBL" id="BLAG01000005">
    <property type="protein sequence ID" value="GES28833.1"/>
    <property type="molecule type" value="Genomic_DNA"/>
</dbReference>
<proteinExistence type="predicted"/>